<evidence type="ECO:0000313" key="2">
    <source>
        <dbReference type="Proteomes" id="UP000637578"/>
    </source>
</evidence>
<evidence type="ECO:0000313" key="1">
    <source>
        <dbReference type="EMBL" id="GGM61705.1"/>
    </source>
</evidence>
<dbReference type="InterPro" id="IPR046190">
    <property type="entry name" value="DUF6218"/>
</dbReference>
<dbReference type="EMBL" id="BMMK01000016">
    <property type="protein sequence ID" value="GGM61705.1"/>
    <property type="molecule type" value="Genomic_DNA"/>
</dbReference>
<protein>
    <submittedName>
        <fullName evidence="1">Uncharacterized protein</fullName>
    </submittedName>
</protein>
<accession>A0A8J3CG30</accession>
<gene>
    <name evidence="1" type="ORF">GCM10012275_35800</name>
</gene>
<comment type="caution">
    <text evidence="1">The sequence shown here is derived from an EMBL/GenBank/DDBJ whole genome shotgun (WGS) entry which is preliminary data.</text>
</comment>
<dbReference type="AlphaFoldDB" id="A0A8J3CG30"/>
<dbReference type="Pfam" id="PF19726">
    <property type="entry name" value="DUF6218"/>
    <property type="match status" value="1"/>
</dbReference>
<dbReference type="RefSeq" id="WP_189059103.1">
    <property type="nucleotide sequence ID" value="NZ_BMMK01000016.1"/>
</dbReference>
<proteinExistence type="predicted"/>
<reference evidence="1" key="2">
    <citation type="submission" date="2020-09" db="EMBL/GenBank/DDBJ databases">
        <authorList>
            <person name="Sun Q."/>
            <person name="Zhou Y."/>
        </authorList>
    </citation>
    <scope>NUCLEOTIDE SEQUENCE</scope>
    <source>
        <strain evidence="1">CGMCC 4.5737</strain>
    </source>
</reference>
<name>A0A8J3CG30_9PSEU</name>
<reference evidence="1" key="1">
    <citation type="journal article" date="2014" name="Int. J. Syst. Evol. Microbiol.">
        <title>Complete genome sequence of Corynebacterium casei LMG S-19264T (=DSM 44701T), isolated from a smear-ripened cheese.</title>
        <authorList>
            <consortium name="US DOE Joint Genome Institute (JGI-PGF)"/>
            <person name="Walter F."/>
            <person name="Albersmeier A."/>
            <person name="Kalinowski J."/>
            <person name="Ruckert C."/>
        </authorList>
    </citation>
    <scope>NUCLEOTIDE SEQUENCE</scope>
    <source>
        <strain evidence="1">CGMCC 4.5737</strain>
    </source>
</reference>
<sequence>MTADLQTSRPLATVAADGRTMLGHVVLGRGAGHDGRDALAVWQMSPDGLNTGAWVKPVEKAFDDAGTAGELLDAAFGRLVVAWDPEPAVEILRRLAETVPARHLDPAELSLRDALRQVAEVREVCDKRVAEERQQKKNITPLEWNFVLPDPLPHSAEEFRRSVGLVRPHAACPAATDVLTTCHLLTWCVQAWQDTATAIARRDYLRQSLGEPHVLPAGWEKLLADTYLAAATRTHRTSRQRT</sequence>
<keyword evidence="2" id="KW-1185">Reference proteome</keyword>
<organism evidence="1 2">
    <name type="scientific">Longimycelium tulufanense</name>
    <dbReference type="NCBI Taxonomy" id="907463"/>
    <lineage>
        <taxon>Bacteria</taxon>
        <taxon>Bacillati</taxon>
        <taxon>Actinomycetota</taxon>
        <taxon>Actinomycetes</taxon>
        <taxon>Pseudonocardiales</taxon>
        <taxon>Pseudonocardiaceae</taxon>
        <taxon>Longimycelium</taxon>
    </lineage>
</organism>
<dbReference type="Proteomes" id="UP000637578">
    <property type="component" value="Unassembled WGS sequence"/>
</dbReference>